<dbReference type="Pfam" id="PF07944">
    <property type="entry name" value="Beta-AFase-like_GH127_cat"/>
    <property type="match status" value="1"/>
</dbReference>
<organism evidence="4 5">
    <name type="scientific">Bifidobacterium favimelis</name>
    <dbReference type="NCBI Taxonomy" id="3122979"/>
    <lineage>
        <taxon>Bacteria</taxon>
        <taxon>Bacillati</taxon>
        <taxon>Actinomycetota</taxon>
        <taxon>Actinomycetes</taxon>
        <taxon>Bifidobacteriales</taxon>
        <taxon>Bifidobacteriaceae</taxon>
        <taxon>Bifidobacterium</taxon>
    </lineage>
</organism>
<dbReference type="InterPro" id="IPR049046">
    <property type="entry name" value="Beta-AFase-like_GH127_middle"/>
</dbReference>
<feature type="compositionally biased region" description="Low complexity" evidence="1">
    <location>
        <begin position="696"/>
        <end position="706"/>
    </location>
</feature>
<evidence type="ECO:0000313" key="4">
    <source>
        <dbReference type="EMBL" id="MEK0305931.1"/>
    </source>
</evidence>
<dbReference type="EMBL" id="JBANBB010000001">
    <property type="protein sequence ID" value="MEK0305931.1"/>
    <property type="molecule type" value="Genomic_DNA"/>
</dbReference>
<gene>
    <name evidence="4" type="ORF">V8P97_00340</name>
</gene>
<reference evidence="4 5" key="1">
    <citation type="submission" date="2024-02" db="EMBL/GenBank/DDBJ databases">
        <title>Bifidobacterium honeyensis sp. nov., isolated from the comb honey.</title>
        <authorList>
            <person name="Liu W."/>
            <person name="Li Y."/>
        </authorList>
    </citation>
    <scope>NUCLEOTIDE SEQUENCE [LARGE SCALE GENOMIC DNA]</scope>
    <source>
        <strain evidence="4 5">IMAU50988</strain>
    </source>
</reference>
<feature type="domain" description="Non-reducing end beta-L-arabinofuranosidase-like GH127 middle" evidence="3">
    <location>
        <begin position="448"/>
        <end position="541"/>
    </location>
</feature>
<evidence type="ECO:0000259" key="2">
    <source>
        <dbReference type="Pfam" id="PF07944"/>
    </source>
</evidence>
<feature type="region of interest" description="Disordered" evidence="1">
    <location>
        <begin position="696"/>
        <end position="749"/>
    </location>
</feature>
<proteinExistence type="predicted"/>
<dbReference type="RefSeq" id="WP_340468484.1">
    <property type="nucleotide sequence ID" value="NZ_JBANBB010000001.1"/>
</dbReference>
<evidence type="ECO:0000313" key="5">
    <source>
        <dbReference type="Proteomes" id="UP001373159"/>
    </source>
</evidence>
<comment type="caution">
    <text evidence="4">The sequence shown here is derived from an EMBL/GenBank/DDBJ whole genome shotgun (WGS) entry which is preliminary data.</text>
</comment>
<dbReference type="PANTHER" id="PTHR31151:SF0">
    <property type="entry name" value="PROLINE-TRNA LIGASE (DUF1680)"/>
    <property type="match status" value="1"/>
</dbReference>
<name>A0ABU8ZMF9_9BIFI</name>
<protein>
    <submittedName>
        <fullName evidence="4">Beta-L-arabinofuranosidase domain-containing protein</fullName>
    </submittedName>
</protein>
<sequence length="873" mass="94327">MIPSEDCEDGVLMGVKTDLKEVDMARVGVCDPYLVNAARRELDYLLSFDPDRLLVEFRRQSGLDSKGLKNYGGWERGYDAAANPDGTDLPDRFTGHFVGHYLTAISQALASTFVGGPARRGLLERQRALVLGLRQAQEAYARLDHENAGFLPAFKVDALPGGKEGLIVPFYNLHKVEQGLIDVCRLSTDRALAAQALEAAGDFALFVVNWHHAHPDVDMLAIEYGGMNDALYQLYAITGDPVHLQAAHLFDETALFRRLAAGEDCLPGLHANATIPKVIGALRRYLVLGGRETGGELHDLYFKAAENFWSMVVDHHTYLNGDNSQAEHFHEPDALWRDATGNGTADGGYNDNSTSETCNAHNMLKLTRLLLQCTGEARYSEYYEHTFINAVLASQNSRTGMTTYFQPMEAGYPRVFGTPTGEFWCCQGSGIENFTKLNDSVYFTGTRGIYVNLFLDSTLEGAAPGLRLRQEADLLGRGEVTFSLEGDTSDPAGPLPPGDRPEEGVDLRLRLPSWVRREGVRLCVNGRDIPLDLEDGWVRLTLAPGDRAVYKLPLRLRPLPAPDNATWVGFAYGPYVLAGILAPTNPETNYAYGGILVRVGRRDDTASHRAAFRPSGDQDLNGWLDALDRNLVRTGRSAGESETVGGARGRSGVWPPTVPVFRLQNVEGPAADVPLVPYFALDDVVYALYFDLSSASSAPGVPSAAGRDAKAGAGGGREAGPAARPRVIDTVTPDQGNNIERGKALKASPDSRSLVEDGRAFRDAGPAGWFSYELSVGPHGGPVTLAVLVPDGVLENPGFEVRLGSSGQGTLPPGRLALSGFRILRREAEGLVWIGRDLPAAMVGTLAPAGTIRVLFASTGGRVGPVYGVRIEA</sequence>
<dbReference type="SUPFAM" id="SSF48208">
    <property type="entry name" value="Six-hairpin glycosidases"/>
    <property type="match status" value="1"/>
</dbReference>
<feature type="region of interest" description="Disordered" evidence="1">
    <location>
        <begin position="483"/>
        <end position="504"/>
    </location>
</feature>
<dbReference type="PANTHER" id="PTHR31151">
    <property type="entry name" value="PROLINE-TRNA LIGASE (DUF1680)"/>
    <property type="match status" value="1"/>
</dbReference>
<dbReference type="Proteomes" id="UP001373159">
    <property type="component" value="Unassembled WGS sequence"/>
</dbReference>
<evidence type="ECO:0000256" key="1">
    <source>
        <dbReference type="SAM" id="MobiDB-lite"/>
    </source>
</evidence>
<evidence type="ECO:0000259" key="3">
    <source>
        <dbReference type="Pfam" id="PF20736"/>
    </source>
</evidence>
<keyword evidence="5" id="KW-1185">Reference proteome</keyword>
<accession>A0ABU8ZMF9</accession>
<dbReference type="InterPro" id="IPR012878">
    <property type="entry name" value="Beta-AFase-like_GH127_cat"/>
</dbReference>
<dbReference type="Pfam" id="PF20736">
    <property type="entry name" value="Glyco_hydro127M"/>
    <property type="match status" value="1"/>
</dbReference>
<dbReference type="InterPro" id="IPR008928">
    <property type="entry name" value="6-hairpin_glycosidase_sf"/>
</dbReference>
<feature type="domain" description="Non-reducing end beta-L-arabinofuranosidase-like GH127 catalytic" evidence="2">
    <location>
        <begin position="29"/>
        <end position="438"/>
    </location>
</feature>